<keyword evidence="2" id="KW-1185">Reference proteome</keyword>
<name>A0ACB8HRV1_CITSI</name>
<organism evidence="1 2">
    <name type="scientific">Citrus sinensis</name>
    <name type="common">Sweet orange</name>
    <name type="synonym">Citrus aurantium var. sinensis</name>
    <dbReference type="NCBI Taxonomy" id="2711"/>
    <lineage>
        <taxon>Eukaryota</taxon>
        <taxon>Viridiplantae</taxon>
        <taxon>Streptophyta</taxon>
        <taxon>Embryophyta</taxon>
        <taxon>Tracheophyta</taxon>
        <taxon>Spermatophyta</taxon>
        <taxon>Magnoliopsida</taxon>
        <taxon>eudicotyledons</taxon>
        <taxon>Gunneridae</taxon>
        <taxon>Pentapetalae</taxon>
        <taxon>rosids</taxon>
        <taxon>malvids</taxon>
        <taxon>Sapindales</taxon>
        <taxon>Rutaceae</taxon>
        <taxon>Aurantioideae</taxon>
        <taxon>Citrus</taxon>
    </lineage>
</organism>
<evidence type="ECO:0000313" key="1">
    <source>
        <dbReference type="EMBL" id="KAH9677445.1"/>
    </source>
</evidence>
<proteinExistence type="predicted"/>
<dbReference type="EMBL" id="CM039178">
    <property type="protein sequence ID" value="KAH9677445.1"/>
    <property type="molecule type" value="Genomic_DNA"/>
</dbReference>
<protein>
    <submittedName>
        <fullName evidence="1">Retrotran gag 3 domain-containing protein</fullName>
    </submittedName>
</protein>
<evidence type="ECO:0000313" key="2">
    <source>
        <dbReference type="Proteomes" id="UP000829398"/>
    </source>
</evidence>
<dbReference type="Proteomes" id="UP000829398">
    <property type="component" value="Chromosome 9"/>
</dbReference>
<accession>A0ACB8HRV1</accession>
<sequence length="307" mass="34939">MVKTAMTGTSRSIDSSESAETSQIPSLSTPTIVHTAITENTSLQITSHKLNGKNFLPWSRSVQMVIRGHGKLGYLLGQKQRPDENDPAFQTWDAENSIVMAWLVNSMEPNIGQTYLFYQTAAELWEAVKETYSDLENSSQLFELRNMARNLKQGDMDVTHYFNSLKNLWQELALFNECEWRCIDDGARYKKLVDKNRIYDFLAGLNKELDDVRGRILGTKPLPSIREIFAEVRREESRKRVMLGEPKSLTAPEICGVIIATNRITPKSIVGGYMVNQQIGKTIEAISEVQKDFNLQLTLIKVFQRKV</sequence>
<reference evidence="2" key="1">
    <citation type="journal article" date="2023" name="Hortic. Res.">
        <title>A chromosome-level phased genome enabling allele-level studies in sweet orange: a case study on citrus Huanglongbing tolerance.</title>
        <authorList>
            <person name="Wu B."/>
            <person name="Yu Q."/>
            <person name="Deng Z."/>
            <person name="Duan Y."/>
            <person name="Luo F."/>
            <person name="Gmitter F. Jr."/>
        </authorList>
    </citation>
    <scope>NUCLEOTIDE SEQUENCE [LARGE SCALE GENOMIC DNA]</scope>
    <source>
        <strain evidence="2">cv. Valencia</strain>
    </source>
</reference>
<comment type="caution">
    <text evidence="1">The sequence shown here is derived from an EMBL/GenBank/DDBJ whole genome shotgun (WGS) entry which is preliminary data.</text>
</comment>
<gene>
    <name evidence="1" type="ORF">KPL71_025373</name>
</gene>